<keyword evidence="13" id="KW-0449">Lipoprotein</keyword>
<evidence type="ECO:0000259" key="15">
    <source>
        <dbReference type="PROSITE" id="PS52012"/>
    </source>
</evidence>
<protein>
    <recommendedName>
        <fullName evidence="15">CFEM domain-containing protein</fullName>
    </recommendedName>
</protein>
<keyword evidence="4" id="KW-1003">Cell membrane</keyword>
<evidence type="ECO:0000256" key="11">
    <source>
        <dbReference type="ARBA" id="ARBA00023157"/>
    </source>
</evidence>
<dbReference type="EMBL" id="DF847891">
    <property type="protein sequence ID" value="GAT52731.1"/>
    <property type="molecule type" value="Genomic_DNA"/>
</dbReference>
<evidence type="ECO:0000256" key="5">
    <source>
        <dbReference type="ARBA" id="ARBA00022525"/>
    </source>
</evidence>
<evidence type="ECO:0000256" key="7">
    <source>
        <dbReference type="ARBA" id="ARBA00022723"/>
    </source>
</evidence>
<dbReference type="Pfam" id="PF05730">
    <property type="entry name" value="CFEM"/>
    <property type="match status" value="1"/>
</dbReference>
<sequence>MRFTAAVAVFSLFAASTASTLPLLQRQSGFPTCANECLANPNLGGCQAGDDTCLCNNNTFVTSTFQCIESACTGEDLATAIQGAYELCLSVKVTISSAIGAEFSATASLASSGSPTAAADSAASTTSAPAAINSNTDDTTTSAALPRAFVPTTAFGLVAVGALALTL</sequence>
<name>A0ABQ0LNN6_MYCCL</name>
<dbReference type="PANTHER" id="PTHR37928:SF1">
    <property type="entry name" value="CFEM DOMAIN PROTEIN (AFU_ORTHOLOGUE AFUA_6G14090)"/>
    <property type="match status" value="1"/>
</dbReference>
<keyword evidence="10" id="KW-0472">Membrane</keyword>
<evidence type="ECO:0000256" key="14">
    <source>
        <dbReference type="SAM" id="SignalP"/>
    </source>
</evidence>
<evidence type="ECO:0000313" key="16">
    <source>
        <dbReference type="EMBL" id="GAT52731.1"/>
    </source>
</evidence>
<evidence type="ECO:0000256" key="8">
    <source>
        <dbReference type="ARBA" id="ARBA00022729"/>
    </source>
</evidence>
<dbReference type="InterPro" id="IPR051735">
    <property type="entry name" value="CFEM_domain"/>
</dbReference>
<dbReference type="Proteomes" id="UP000815677">
    <property type="component" value="Unassembled WGS sequence"/>
</dbReference>
<evidence type="ECO:0000313" key="17">
    <source>
        <dbReference type="Proteomes" id="UP000815677"/>
    </source>
</evidence>
<feature type="chain" id="PRO_5045832204" description="CFEM domain-containing protein" evidence="14">
    <location>
        <begin position="20"/>
        <end position="167"/>
    </location>
</feature>
<keyword evidence="7" id="KW-0479">Metal-binding</keyword>
<keyword evidence="11" id="KW-1015">Disulfide bond</keyword>
<reference evidence="16" key="1">
    <citation type="submission" date="2014-09" db="EMBL/GenBank/DDBJ databases">
        <title>Genome sequence of the luminous mushroom Mycena chlorophos for searching fungal bioluminescence genes.</title>
        <authorList>
            <person name="Tanaka Y."/>
            <person name="Kasuga D."/>
            <person name="Oba Y."/>
            <person name="Hase S."/>
            <person name="Sato K."/>
            <person name="Oba Y."/>
            <person name="Sakakibara Y."/>
        </authorList>
    </citation>
    <scope>NUCLEOTIDE SEQUENCE</scope>
</reference>
<keyword evidence="5" id="KW-0964">Secreted</keyword>
<comment type="similarity">
    <text evidence="3">Belongs to the RBT5 family.</text>
</comment>
<proteinExistence type="inferred from homology"/>
<organism evidence="16 17">
    <name type="scientific">Mycena chlorophos</name>
    <name type="common">Agaric fungus</name>
    <name type="synonym">Agaricus chlorophos</name>
    <dbReference type="NCBI Taxonomy" id="658473"/>
    <lineage>
        <taxon>Eukaryota</taxon>
        <taxon>Fungi</taxon>
        <taxon>Dikarya</taxon>
        <taxon>Basidiomycota</taxon>
        <taxon>Agaricomycotina</taxon>
        <taxon>Agaricomycetes</taxon>
        <taxon>Agaricomycetidae</taxon>
        <taxon>Agaricales</taxon>
        <taxon>Marasmiineae</taxon>
        <taxon>Mycenaceae</taxon>
        <taxon>Mycena</taxon>
    </lineage>
</organism>
<feature type="signal peptide" evidence="14">
    <location>
        <begin position="1"/>
        <end position="19"/>
    </location>
</feature>
<comment type="subcellular location">
    <subcellularLocation>
        <location evidence="1">Cell membrane</location>
        <topology evidence="1">Lipid-anchor</topology>
        <topology evidence="1">GPI-anchor</topology>
    </subcellularLocation>
    <subcellularLocation>
        <location evidence="2">Secreted</location>
    </subcellularLocation>
</comment>
<evidence type="ECO:0000256" key="13">
    <source>
        <dbReference type="ARBA" id="ARBA00023288"/>
    </source>
</evidence>
<keyword evidence="6" id="KW-0349">Heme</keyword>
<evidence type="ECO:0000256" key="10">
    <source>
        <dbReference type="ARBA" id="ARBA00023136"/>
    </source>
</evidence>
<keyword evidence="8 14" id="KW-0732">Signal</keyword>
<keyword evidence="12" id="KW-0325">Glycoprotein</keyword>
<feature type="domain" description="CFEM" evidence="15">
    <location>
        <begin position="5"/>
        <end position="114"/>
    </location>
</feature>
<keyword evidence="17" id="KW-1185">Reference proteome</keyword>
<dbReference type="InterPro" id="IPR008427">
    <property type="entry name" value="Extracellular_membr_CFEM_dom"/>
</dbReference>
<accession>A0ABQ0LNN6</accession>
<evidence type="ECO:0000256" key="3">
    <source>
        <dbReference type="ARBA" id="ARBA00010031"/>
    </source>
</evidence>
<dbReference type="PANTHER" id="PTHR37928">
    <property type="entry name" value="CFEM DOMAIN PROTEIN (AFU_ORTHOLOGUE AFUA_6G14090)"/>
    <property type="match status" value="1"/>
</dbReference>
<evidence type="ECO:0000256" key="12">
    <source>
        <dbReference type="ARBA" id="ARBA00023180"/>
    </source>
</evidence>
<dbReference type="PROSITE" id="PS52012">
    <property type="entry name" value="CFEM"/>
    <property type="match status" value="1"/>
</dbReference>
<evidence type="ECO:0000256" key="6">
    <source>
        <dbReference type="ARBA" id="ARBA00022617"/>
    </source>
</evidence>
<evidence type="ECO:0000256" key="4">
    <source>
        <dbReference type="ARBA" id="ARBA00022475"/>
    </source>
</evidence>
<keyword evidence="9" id="KW-0408">Iron</keyword>
<gene>
    <name evidence="16" type="ORF">MCHLO_09754</name>
</gene>
<evidence type="ECO:0000256" key="1">
    <source>
        <dbReference type="ARBA" id="ARBA00004609"/>
    </source>
</evidence>
<evidence type="ECO:0000256" key="2">
    <source>
        <dbReference type="ARBA" id="ARBA00004613"/>
    </source>
</evidence>
<evidence type="ECO:0000256" key="9">
    <source>
        <dbReference type="ARBA" id="ARBA00023004"/>
    </source>
</evidence>